<name>A0A1M6V3K3_9FLAO</name>
<reference evidence="2" key="5">
    <citation type="submission" date="2024-05" db="EMBL/GenBank/DDBJ databases">
        <authorList>
            <person name="Sun Q."/>
            <person name="Zhou Y."/>
        </authorList>
    </citation>
    <scope>NUCLEOTIDE SEQUENCE</scope>
    <source>
        <strain evidence="2">CGMCC 1.12707</strain>
    </source>
</reference>
<evidence type="ECO:0000313" key="4">
    <source>
        <dbReference type="Proteomes" id="UP000184120"/>
    </source>
</evidence>
<evidence type="ECO:0000256" key="1">
    <source>
        <dbReference type="SAM" id="Phobius"/>
    </source>
</evidence>
<accession>A0A1M6V3K3</accession>
<evidence type="ECO:0008006" key="6">
    <source>
        <dbReference type="Google" id="ProtNLM"/>
    </source>
</evidence>
<dbReference type="Proteomes" id="UP000650994">
    <property type="component" value="Unassembled WGS sequence"/>
</dbReference>
<feature type="transmembrane region" description="Helical" evidence="1">
    <location>
        <begin position="271"/>
        <end position="289"/>
    </location>
</feature>
<evidence type="ECO:0000313" key="5">
    <source>
        <dbReference type="Proteomes" id="UP000650994"/>
    </source>
</evidence>
<protein>
    <recommendedName>
        <fullName evidence="6">DUF4350 domain-containing protein</fullName>
    </recommendedName>
</protein>
<gene>
    <name evidence="2" type="ORF">GCM10010984_19260</name>
    <name evidence="3" type="ORF">SAMN05443634_103174</name>
</gene>
<reference evidence="2" key="1">
    <citation type="journal article" date="2014" name="Int. J. Syst. Evol. Microbiol.">
        <title>Complete genome of a new Firmicutes species belonging to the dominant human colonic microbiota ('Ruminococcus bicirculans') reveals two chromosomes and a selective capacity to utilize plant glucans.</title>
        <authorList>
            <consortium name="NISC Comparative Sequencing Program"/>
            <person name="Wegmann U."/>
            <person name="Louis P."/>
            <person name="Goesmann A."/>
            <person name="Henrissat B."/>
            <person name="Duncan S.H."/>
            <person name="Flint H.J."/>
        </authorList>
    </citation>
    <scope>NUCLEOTIDE SEQUENCE</scope>
    <source>
        <strain evidence="2">CGMCC 1.12707</strain>
    </source>
</reference>
<reference evidence="4" key="3">
    <citation type="submission" date="2016-11" db="EMBL/GenBank/DDBJ databases">
        <authorList>
            <person name="Varghese N."/>
            <person name="Submissions S."/>
        </authorList>
    </citation>
    <scope>NUCLEOTIDE SEQUENCE [LARGE SCALE GENOMIC DNA]</scope>
    <source>
        <strain evidence="4">DSM 27989</strain>
    </source>
</reference>
<keyword evidence="1" id="KW-1133">Transmembrane helix</keyword>
<reference evidence="5" key="4">
    <citation type="journal article" date="2019" name="Int. J. Syst. Evol. Microbiol.">
        <title>The Global Catalogue of Microorganisms (GCM) 10K type strain sequencing project: providing services to taxonomists for standard genome sequencing and annotation.</title>
        <authorList>
            <consortium name="The Broad Institute Genomics Platform"/>
            <consortium name="The Broad Institute Genome Sequencing Center for Infectious Disease"/>
            <person name="Wu L."/>
            <person name="Ma J."/>
        </authorList>
    </citation>
    <scope>NUCLEOTIDE SEQUENCE [LARGE SCALE GENOMIC DNA]</scope>
    <source>
        <strain evidence="5">CGMCC 1.12707</strain>
    </source>
</reference>
<dbReference type="EMBL" id="FRBH01000003">
    <property type="protein sequence ID" value="SHK76018.1"/>
    <property type="molecule type" value="Genomic_DNA"/>
</dbReference>
<dbReference type="OrthoDB" id="1111222at2"/>
<dbReference type="Proteomes" id="UP000184120">
    <property type="component" value="Unassembled WGS sequence"/>
</dbReference>
<dbReference type="AlphaFoldDB" id="A0A1M6V3K3"/>
<reference evidence="3" key="2">
    <citation type="submission" date="2016-11" db="EMBL/GenBank/DDBJ databases">
        <authorList>
            <person name="Jaros S."/>
            <person name="Januszkiewicz K."/>
            <person name="Wedrychowicz H."/>
        </authorList>
    </citation>
    <scope>NUCLEOTIDE SEQUENCE [LARGE SCALE GENOMIC DNA]</scope>
    <source>
        <strain evidence="3">DSM 27989</strain>
    </source>
</reference>
<sequence length="408" mass="47258">MKKKFLIVLGVVTLIGLTLFAFSKLTLNLPKSWDVNLLQENTDPYGLYVAHKEVGNLSGGKLKEVDKLSDLNIPAKDAKNYVVIAIGSDILFDSIAKDHLSNLAKNGGVVFLADYYDNFGSDDTKKSNIDTVNVKEEEDNILYTETASIKNDFELATKDKFKIKKKKEFEHHYFSDLKDDDIEVIGTITHGNKTYPNYIKIGIEDSKGYYLYHAEPIYFSNYYLLNEDSYFYAKSVLKQFKGKNILWYNPNKTYSGAKNTSTMRFIMSQPALKTAWIILLVMLFLFLLFRSKREQRIIPILEKEENHTVEFAKTISSLYQESGEIKDIVEKKIDYFLYRLRKNFRIETSDLTNKLFIEVVAHKANITEEEAFKNFQFIKSIQNKNKPNAHDLKQVHEIIENYKLKANI</sequence>
<dbReference type="EMBL" id="BMFL01000012">
    <property type="protein sequence ID" value="GGF01918.1"/>
    <property type="molecule type" value="Genomic_DNA"/>
</dbReference>
<organism evidence="3 4">
    <name type="scientific">Chishuiella changwenlii</name>
    <dbReference type="NCBI Taxonomy" id="1434701"/>
    <lineage>
        <taxon>Bacteria</taxon>
        <taxon>Pseudomonadati</taxon>
        <taxon>Bacteroidota</taxon>
        <taxon>Flavobacteriia</taxon>
        <taxon>Flavobacteriales</taxon>
        <taxon>Weeksellaceae</taxon>
        <taxon>Chishuiella</taxon>
    </lineage>
</organism>
<proteinExistence type="predicted"/>
<keyword evidence="1" id="KW-0812">Transmembrane</keyword>
<dbReference type="RefSeq" id="WP_072930111.1">
    <property type="nucleotide sequence ID" value="NZ_BMFL01000012.1"/>
</dbReference>
<keyword evidence="5" id="KW-1185">Reference proteome</keyword>
<evidence type="ECO:0000313" key="3">
    <source>
        <dbReference type="EMBL" id="SHK76018.1"/>
    </source>
</evidence>
<evidence type="ECO:0000313" key="2">
    <source>
        <dbReference type="EMBL" id="GGF01918.1"/>
    </source>
</evidence>
<dbReference type="STRING" id="1434701.SAMN05443634_103174"/>
<keyword evidence="1" id="KW-0472">Membrane</keyword>